<evidence type="ECO:0000313" key="4">
    <source>
        <dbReference type="Proteomes" id="UP000198518"/>
    </source>
</evidence>
<keyword evidence="1" id="KW-0812">Transmembrane</keyword>
<dbReference type="STRING" id="355548.SAMN04487945_1229"/>
<keyword evidence="1" id="KW-0472">Membrane</keyword>
<dbReference type="RefSeq" id="WP_089668475.1">
    <property type="nucleotide sequence ID" value="NZ_FOJA01000001.1"/>
</dbReference>
<organism evidence="3 4">
    <name type="scientific">Halobacterium jilantaiense</name>
    <dbReference type="NCBI Taxonomy" id="355548"/>
    <lineage>
        <taxon>Archaea</taxon>
        <taxon>Methanobacteriati</taxon>
        <taxon>Methanobacteriota</taxon>
        <taxon>Stenosarchaea group</taxon>
        <taxon>Halobacteria</taxon>
        <taxon>Halobacteriales</taxon>
        <taxon>Halobacteriaceae</taxon>
        <taxon>Halobacterium</taxon>
    </lineage>
</organism>
<keyword evidence="1" id="KW-1133">Transmembrane helix</keyword>
<name>A0A1I0NXV2_9EURY</name>
<dbReference type="OrthoDB" id="204947at2157"/>
<keyword evidence="4" id="KW-1185">Reference proteome</keyword>
<dbReference type="EMBL" id="FOJA01000001">
    <property type="protein sequence ID" value="SEW06518.1"/>
    <property type="molecule type" value="Genomic_DNA"/>
</dbReference>
<dbReference type="Pfam" id="PF24460">
    <property type="entry name" value="DUF7575"/>
    <property type="match status" value="1"/>
</dbReference>
<protein>
    <recommendedName>
        <fullName evidence="2">DUF7575 domain-containing protein</fullName>
    </recommendedName>
</protein>
<accession>A0A1I0NXV2</accession>
<dbReference type="Proteomes" id="UP000198518">
    <property type="component" value="Unassembled WGS sequence"/>
</dbReference>
<feature type="transmembrane region" description="Helical" evidence="1">
    <location>
        <begin position="30"/>
        <end position="50"/>
    </location>
</feature>
<evidence type="ECO:0000256" key="1">
    <source>
        <dbReference type="SAM" id="Phobius"/>
    </source>
</evidence>
<evidence type="ECO:0000313" key="3">
    <source>
        <dbReference type="EMBL" id="SEW06518.1"/>
    </source>
</evidence>
<evidence type="ECO:0000259" key="2">
    <source>
        <dbReference type="Pfam" id="PF24460"/>
    </source>
</evidence>
<feature type="domain" description="DUF7575" evidence="2">
    <location>
        <begin position="107"/>
        <end position="134"/>
    </location>
</feature>
<dbReference type="InterPro" id="IPR055997">
    <property type="entry name" value="DUF7575"/>
</dbReference>
<reference evidence="3 4" key="1">
    <citation type="submission" date="2016-10" db="EMBL/GenBank/DDBJ databases">
        <authorList>
            <person name="de Groot N.N."/>
        </authorList>
    </citation>
    <scope>NUCLEOTIDE SEQUENCE [LARGE SCALE GENOMIC DNA]</scope>
    <source>
        <strain evidence="3 4">CGMCC 1.5337</strain>
    </source>
</reference>
<dbReference type="AlphaFoldDB" id="A0A1I0NXV2"/>
<gene>
    <name evidence="3" type="ORF">SAMN04487945_1229</name>
</gene>
<proteinExistence type="predicted"/>
<sequence length="144" mass="15208">MVNRRGLIAGVLGFFYPGLGHAYLRAWLRAVAWFGLAVVTAAVVVPESAIQAFEARGLQGLLEASESFGSRVTLSLLAVRVFSVVDAYVLAVKQSSPATPAAGNDGEDAPTCPACGKELDEELDFCPWCTQRLDAPVDPDAGPE</sequence>